<feature type="region of interest" description="Disordered" evidence="3">
    <location>
        <begin position="1"/>
        <end position="21"/>
    </location>
</feature>
<keyword evidence="2" id="KW-0378">Hydrolase</keyword>
<dbReference type="InterPro" id="IPR011330">
    <property type="entry name" value="Glyco_hydro/deAcase_b/a-brl"/>
</dbReference>
<keyword evidence="6" id="KW-1185">Reference proteome</keyword>
<evidence type="ECO:0000256" key="3">
    <source>
        <dbReference type="SAM" id="MobiDB-lite"/>
    </source>
</evidence>
<dbReference type="PANTHER" id="PTHR10587:SF133">
    <property type="entry name" value="CHITIN DEACETYLASE 1-RELATED"/>
    <property type="match status" value="1"/>
</dbReference>
<dbReference type="GO" id="GO:0016810">
    <property type="term" value="F:hydrolase activity, acting on carbon-nitrogen (but not peptide) bonds"/>
    <property type="evidence" value="ECO:0007669"/>
    <property type="project" value="InterPro"/>
</dbReference>
<dbReference type="EMBL" id="CP032152">
    <property type="protein sequence ID" value="AXY67739.2"/>
    <property type="molecule type" value="Genomic_DNA"/>
</dbReference>
<dbReference type="CDD" id="cd10917">
    <property type="entry name" value="CE4_NodB_like_6s_7s"/>
    <property type="match status" value="1"/>
</dbReference>
<evidence type="ECO:0000259" key="4">
    <source>
        <dbReference type="PROSITE" id="PS51677"/>
    </source>
</evidence>
<dbReference type="Gene3D" id="3.20.20.370">
    <property type="entry name" value="Glycoside hydrolase/deacetylase"/>
    <property type="match status" value="1"/>
</dbReference>
<keyword evidence="1" id="KW-0479">Metal-binding</keyword>
<reference evidence="6" key="1">
    <citation type="submission" date="2018-09" db="EMBL/GenBank/DDBJ databases">
        <title>Complete genome sequence of thermophilic cyanobacteria strain Thermosynechococcus elongatus PKUAC-SCTE542.</title>
        <authorList>
            <person name="Liang Y."/>
            <person name="Tang J."/>
            <person name="Daroch M."/>
        </authorList>
    </citation>
    <scope>NUCLEOTIDE SEQUENCE [LARGE SCALE GENOMIC DNA]</scope>
    <source>
        <strain evidence="6">E542</strain>
    </source>
</reference>
<sequence>MNSRQSPPLPPSRNHQPLPTPSEFININYDNAEIYAAKIPANYVALTFDDGPTPEYTLPILAKLRQYGMKATFFVIGGRVAQHCDILQQIYREGHEIGNHTYDHLLLTQESSEAQWAQLAKNQQQIHQCLQQIGVNYYPRWFRAPYGDQNAQVLAYVKALGMNSALWSLDTQDWNIETTTTMIANSVIQGGDRQLVLMHDGTEFNPALQQNPQLNPSRQRTVEALDQILADYHAKGISSLTLSQAFR</sequence>
<dbReference type="Proteomes" id="UP000261812">
    <property type="component" value="Chromosome"/>
</dbReference>
<dbReference type="PROSITE" id="PS51677">
    <property type="entry name" value="NODB"/>
    <property type="match status" value="1"/>
</dbReference>
<evidence type="ECO:0000313" key="6">
    <source>
        <dbReference type="Proteomes" id="UP000261812"/>
    </source>
</evidence>
<accession>A0A3B7MAR1</accession>
<gene>
    <name evidence="5" type="ORF">D3A95_05115</name>
</gene>
<proteinExistence type="predicted"/>
<dbReference type="Pfam" id="PF01522">
    <property type="entry name" value="Polysacc_deac_1"/>
    <property type="match status" value="1"/>
</dbReference>
<dbReference type="GO" id="GO:0046872">
    <property type="term" value="F:metal ion binding"/>
    <property type="evidence" value="ECO:0007669"/>
    <property type="project" value="UniProtKB-KW"/>
</dbReference>
<dbReference type="KEGG" id="tsq:D3A95_05115"/>
<dbReference type="RefSeq" id="WP_181496560.1">
    <property type="nucleotide sequence ID" value="NZ_CP032152.1"/>
</dbReference>
<dbReference type="GO" id="GO:0016020">
    <property type="term" value="C:membrane"/>
    <property type="evidence" value="ECO:0007669"/>
    <property type="project" value="TreeGrafter"/>
</dbReference>
<dbReference type="GO" id="GO:0005975">
    <property type="term" value="P:carbohydrate metabolic process"/>
    <property type="evidence" value="ECO:0007669"/>
    <property type="project" value="InterPro"/>
</dbReference>
<feature type="domain" description="NodB homology" evidence="4">
    <location>
        <begin position="42"/>
        <end position="240"/>
    </location>
</feature>
<dbReference type="SUPFAM" id="SSF88713">
    <property type="entry name" value="Glycoside hydrolase/deacetylase"/>
    <property type="match status" value="1"/>
</dbReference>
<evidence type="ECO:0000256" key="1">
    <source>
        <dbReference type="ARBA" id="ARBA00022723"/>
    </source>
</evidence>
<name>A0A3B7MAR1_9CYAN</name>
<protein>
    <submittedName>
        <fullName evidence="5">Polysaccharide deacetylase family protein</fullName>
    </submittedName>
</protein>
<dbReference type="InterPro" id="IPR002509">
    <property type="entry name" value="NODB_dom"/>
</dbReference>
<dbReference type="AlphaFoldDB" id="A0A3B7MAR1"/>
<organism evidence="5 6">
    <name type="scientific">Thermosynechococcus sichuanensis E542</name>
    <dbReference type="NCBI Taxonomy" id="2016101"/>
    <lineage>
        <taxon>Bacteria</taxon>
        <taxon>Bacillati</taxon>
        <taxon>Cyanobacteriota</taxon>
        <taxon>Cyanophyceae</taxon>
        <taxon>Acaryochloridales</taxon>
        <taxon>Thermosynechococcaceae</taxon>
        <taxon>Thermosynechococcus</taxon>
        <taxon>Thermosynechococcus sichuanensis</taxon>
    </lineage>
</organism>
<dbReference type="PANTHER" id="PTHR10587">
    <property type="entry name" value="GLYCOSYL TRANSFERASE-RELATED"/>
    <property type="match status" value="1"/>
</dbReference>
<evidence type="ECO:0000256" key="2">
    <source>
        <dbReference type="ARBA" id="ARBA00022801"/>
    </source>
</evidence>
<evidence type="ECO:0000313" key="5">
    <source>
        <dbReference type="EMBL" id="AXY67739.2"/>
    </source>
</evidence>
<dbReference type="InterPro" id="IPR050248">
    <property type="entry name" value="Polysacc_deacetylase_ArnD"/>
</dbReference>